<keyword evidence="4" id="KW-1185">Reference proteome</keyword>
<feature type="domain" description="Zinc finger CGNR" evidence="2">
    <location>
        <begin position="128"/>
        <end position="170"/>
    </location>
</feature>
<dbReference type="RefSeq" id="WP_189880328.1">
    <property type="nucleotide sequence ID" value="NZ_BMWA01000040.1"/>
</dbReference>
<comment type="caution">
    <text evidence="3">The sequence shown here is derived from an EMBL/GenBank/DDBJ whole genome shotgun (WGS) entry which is preliminary data.</text>
</comment>
<dbReference type="InterPro" id="IPR021005">
    <property type="entry name" value="Znf_CGNR"/>
</dbReference>
<dbReference type="EMBL" id="JBHSYM010000021">
    <property type="protein sequence ID" value="MFC7011717.1"/>
    <property type="molecule type" value="Genomic_DNA"/>
</dbReference>
<feature type="compositionally biased region" description="Low complexity" evidence="1">
    <location>
        <begin position="174"/>
        <end position="185"/>
    </location>
</feature>
<evidence type="ECO:0000313" key="4">
    <source>
        <dbReference type="Proteomes" id="UP001596409"/>
    </source>
</evidence>
<dbReference type="Proteomes" id="UP001596409">
    <property type="component" value="Unassembled WGS sequence"/>
</dbReference>
<reference evidence="4" key="1">
    <citation type="journal article" date="2019" name="Int. J. Syst. Evol. Microbiol.">
        <title>The Global Catalogue of Microorganisms (GCM) 10K type strain sequencing project: providing services to taxonomists for standard genome sequencing and annotation.</title>
        <authorList>
            <consortium name="The Broad Institute Genomics Platform"/>
            <consortium name="The Broad Institute Genome Sequencing Center for Infectious Disease"/>
            <person name="Wu L."/>
            <person name="Ma J."/>
        </authorList>
    </citation>
    <scope>NUCLEOTIDE SEQUENCE [LARGE SCALE GENOMIC DNA]</scope>
    <source>
        <strain evidence="4">JCM 4855</strain>
    </source>
</reference>
<feature type="region of interest" description="Disordered" evidence="1">
    <location>
        <begin position="167"/>
        <end position="192"/>
    </location>
</feature>
<dbReference type="SUPFAM" id="SSF160904">
    <property type="entry name" value="Jann2411-like"/>
    <property type="match status" value="1"/>
</dbReference>
<protein>
    <submittedName>
        <fullName evidence="3">CGNR zinc finger domain-containing protein</fullName>
    </submittedName>
</protein>
<dbReference type="Pfam" id="PF11706">
    <property type="entry name" value="zf-CGNR"/>
    <property type="match status" value="1"/>
</dbReference>
<gene>
    <name evidence="3" type="ORF">ACFQMH_08380</name>
</gene>
<proteinExistence type="predicted"/>
<sequence length="192" mass="20802">MQFNHYGGEAARLAADLVNLTEAPHPADLERLLAVHGVVNRTLTNAQAETIWTWSRRLAACFGRQDLDERCDAVNALLAEASSSPRISLHDGRPHLHYSATGADPAAHIRAITAAGLAYVICSADAERLGRCARRDCALAFVDTSRNGRRAYCSVRCANNDAVARHRERRHGSATPITRPTTPAACHRLSSG</sequence>
<organism evidence="3 4">
    <name type="scientific">Streptomyces viridiviolaceus</name>
    <dbReference type="NCBI Taxonomy" id="68282"/>
    <lineage>
        <taxon>Bacteria</taxon>
        <taxon>Bacillati</taxon>
        <taxon>Actinomycetota</taxon>
        <taxon>Actinomycetes</taxon>
        <taxon>Kitasatosporales</taxon>
        <taxon>Streptomycetaceae</taxon>
        <taxon>Streptomyces</taxon>
    </lineage>
</organism>
<dbReference type="Gene3D" id="1.10.3300.10">
    <property type="entry name" value="Jann2411-like domain"/>
    <property type="match status" value="1"/>
</dbReference>
<accession>A0ABW2DXD0</accession>
<evidence type="ECO:0000259" key="2">
    <source>
        <dbReference type="Pfam" id="PF11706"/>
    </source>
</evidence>
<dbReference type="InterPro" id="IPR023286">
    <property type="entry name" value="ABATE_dom_sf"/>
</dbReference>
<name>A0ABW2DXD0_9ACTN</name>
<dbReference type="PANTHER" id="PTHR35525:SF3">
    <property type="entry name" value="BLL6575 PROTEIN"/>
    <property type="match status" value="1"/>
</dbReference>
<dbReference type="InterPro" id="IPR010852">
    <property type="entry name" value="ABATE"/>
</dbReference>
<dbReference type="PANTHER" id="PTHR35525">
    <property type="entry name" value="BLL6575 PROTEIN"/>
    <property type="match status" value="1"/>
</dbReference>
<evidence type="ECO:0000313" key="3">
    <source>
        <dbReference type="EMBL" id="MFC7011717.1"/>
    </source>
</evidence>
<evidence type="ECO:0000256" key="1">
    <source>
        <dbReference type="SAM" id="MobiDB-lite"/>
    </source>
</evidence>